<dbReference type="InterPro" id="IPR036188">
    <property type="entry name" value="FAD/NAD-bd_sf"/>
</dbReference>
<reference evidence="4" key="1">
    <citation type="submission" date="2017-02" db="EMBL/GenBank/DDBJ databases">
        <authorList>
            <person name="Varghese N."/>
            <person name="Submissions S."/>
        </authorList>
    </citation>
    <scope>NUCLEOTIDE SEQUENCE [LARGE SCALE GENOMIC DNA]</scope>
    <source>
        <strain evidence="4">9H-4</strain>
    </source>
</reference>
<feature type="transmembrane region" description="Helical" evidence="1">
    <location>
        <begin position="12"/>
        <end position="36"/>
    </location>
</feature>
<name>A0A1T4Z0S9_9ACTN</name>
<dbReference type="Gene3D" id="3.50.50.60">
    <property type="entry name" value="FAD/NAD(P)-binding domain"/>
    <property type="match status" value="1"/>
</dbReference>
<keyword evidence="1" id="KW-0472">Membrane</keyword>
<dbReference type="AlphaFoldDB" id="A0A1T4Z0S9"/>
<keyword evidence="1" id="KW-1133">Transmembrane helix</keyword>
<keyword evidence="4" id="KW-1185">Reference proteome</keyword>
<dbReference type="RefSeq" id="WP_078699791.1">
    <property type="nucleotide sequence ID" value="NZ_LT796768.1"/>
</dbReference>
<organism evidence="3 4">
    <name type="scientific">Aeromicrobium choanae</name>
    <dbReference type="NCBI Taxonomy" id="1736691"/>
    <lineage>
        <taxon>Bacteria</taxon>
        <taxon>Bacillati</taxon>
        <taxon>Actinomycetota</taxon>
        <taxon>Actinomycetes</taxon>
        <taxon>Propionibacteriales</taxon>
        <taxon>Nocardioidaceae</taxon>
        <taxon>Aeromicrobium</taxon>
    </lineage>
</organism>
<feature type="domain" description="Amine oxidase" evidence="2">
    <location>
        <begin position="64"/>
        <end position="523"/>
    </location>
</feature>
<dbReference type="Pfam" id="PF01593">
    <property type="entry name" value="Amino_oxidase"/>
    <property type="match status" value="1"/>
</dbReference>
<evidence type="ECO:0000313" key="3">
    <source>
        <dbReference type="EMBL" id="SKB07566.1"/>
    </source>
</evidence>
<dbReference type="SUPFAM" id="SSF54373">
    <property type="entry name" value="FAD-linked reductases, C-terminal domain"/>
    <property type="match status" value="1"/>
</dbReference>
<dbReference type="InterPro" id="IPR050281">
    <property type="entry name" value="Flavin_monoamine_oxidase"/>
</dbReference>
<dbReference type="Gene3D" id="1.20.1440.240">
    <property type="match status" value="1"/>
</dbReference>
<dbReference type="PANTHER" id="PTHR10742">
    <property type="entry name" value="FLAVIN MONOAMINE OXIDASE"/>
    <property type="match status" value="1"/>
</dbReference>
<dbReference type="STRING" id="1736691.SAMN06295964_1744"/>
<sequence>MQQTRRDFLQKVGVAGGAGVMLHTMGSLGMTSAAHADTPPFNPLKPGSLGRHGRKSVVILGAGVAGLTAAYELLKGGYDVTILEANERPGGRAWTVQGGDRATDTVGQTQRAGFSRGQWMNAGAGRLPQHHITVDYCRELGVELETFVNQNAHGYLWRSGDHRLSGQAIRHREAKADTYGYVAELLAKATDQGALDQYVTTEDKERIISFARSFGSIGPKVPGDPAASFKYTGSGRRGYSVEPGVTAGTPTAPFSLSDVFASGIGNYFSFESGWDQAMQMLHPKGGMQAISEAFVRAIGRQRVKFGALATSLQNTAKGVEVVYQQGHLKRKIEADFAICTVPPQVAAKIPSNLPTEVITALQAPTVTNAGKIGIEYSRRWWELDHKIYGGITNANNELANMWYPSGGFHSKRGVMVGYYNTGSSANTYGALTPKQRLAKALEQGAEIHGEAYKQNVSSAFSVNWATVKHIEGAWVGWRSRTDGNYDRLVAPTKNVYFAGDWLSHTIAWQHGGIVSAREVVEQIHQRVTSR</sequence>
<proteinExistence type="predicted"/>
<accession>A0A1T4Z0S9</accession>
<keyword evidence="1" id="KW-0812">Transmembrane</keyword>
<dbReference type="InterPro" id="IPR006311">
    <property type="entry name" value="TAT_signal"/>
</dbReference>
<dbReference type="OrthoDB" id="337830at2"/>
<dbReference type="Gene3D" id="3.90.660.10">
    <property type="match status" value="1"/>
</dbReference>
<protein>
    <submittedName>
        <fullName evidence="3">Monoamine oxidase</fullName>
    </submittedName>
</protein>
<dbReference type="NCBIfam" id="TIGR01409">
    <property type="entry name" value="TAT_signal_seq"/>
    <property type="match status" value="1"/>
</dbReference>
<dbReference type="GO" id="GO:0016491">
    <property type="term" value="F:oxidoreductase activity"/>
    <property type="evidence" value="ECO:0007669"/>
    <property type="project" value="InterPro"/>
</dbReference>
<dbReference type="PANTHER" id="PTHR10742:SF410">
    <property type="entry name" value="LYSINE-SPECIFIC HISTONE DEMETHYLASE 2"/>
    <property type="match status" value="1"/>
</dbReference>
<dbReference type="InterPro" id="IPR019546">
    <property type="entry name" value="TAT_signal_bac_arc"/>
</dbReference>
<dbReference type="InterPro" id="IPR002937">
    <property type="entry name" value="Amino_oxidase"/>
</dbReference>
<dbReference type="Proteomes" id="UP000191040">
    <property type="component" value="Chromosome I"/>
</dbReference>
<dbReference type="EMBL" id="LT796768">
    <property type="protein sequence ID" value="SKB07566.1"/>
    <property type="molecule type" value="Genomic_DNA"/>
</dbReference>
<gene>
    <name evidence="3" type="ORF">SAMN06295964_1744</name>
</gene>
<evidence type="ECO:0000256" key="1">
    <source>
        <dbReference type="SAM" id="Phobius"/>
    </source>
</evidence>
<dbReference type="SUPFAM" id="SSF51905">
    <property type="entry name" value="FAD/NAD(P)-binding domain"/>
    <property type="match status" value="1"/>
</dbReference>
<evidence type="ECO:0000313" key="4">
    <source>
        <dbReference type="Proteomes" id="UP000191040"/>
    </source>
</evidence>
<dbReference type="PROSITE" id="PS51318">
    <property type="entry name" value="TAT"/>
    <property type="match status" value="1"/>
</dbReference>
<evidence type="ECO:0000259" key="2">
    <source>
        <dbReference type="Pfam" id="PF01593"/>
    </source>
</evidence>